<keyword evidence="3" id="KW-1185">Reference proteome</keyword>
<name>D7BYA3_STRBB</name>
<evidence type="ECO:0000313" key="2">
    <source>
        <dbReference type="EMBL" id="ADI11983.1"/>
    </source>
</evidence>
<accession>D7BYA3</accession>
<proteinExistence type="predicted"/>
<sequence length="54" mass="5670">METASLPPGLLAVRDSKNTSGPALLFVPEVWLSFVDALRGGALDTGAATRQRES</sequence>
<dbReference type="InterPro" id="IPR007278">
    <property type="entry name" value="DUF397"/>
</dbReference>
<dbReference type="AlphaFoldDB" id="D7BYA3"/>
<reference evidence="2 3" key="1">
    <citation type="journal article" date="2010" name="J. Bacteriol.">
        <title>Genome sequence of the milbemycin-producing bacterium Streptomyces bingchenggensis.</title>
        <authorList>
            <person name="Wang X.J."/>
            <person name="Yan Y.J."/>
            <person name="Zhang B."/>
            <person name="An J."/>
            <person name="Wang J.J."/>
            <person name="Tian J."/>
            <person name="Jiang L."/>
            <person name="Chen Y.H."/>
            <person name="Huang S.X."/>
            <person name="Yin M."/>
            <person name="Zhang J."/>
            <person name="Gao A.L."/>
            <person name="Liu C.X."/>
            <person name="Zhu Z.X."/>
            <person name="Xiang W.S."/>
        </authorList>
    </citation>
    <scope>NUCLEOTIDE SEQUENCE [LARGE SCALE GENOMIC DNA]</scope>
    <source>
        <strain evidence="2 3">BCW-1</strain>
    </source>
</reference>
<dbReference type="KEGG" id="sbh:SBI_08865"/>
<protein>
    <recommendedName>
        <fullName evidence="1">DUF397 domain-containing protein</fullName>
    </recommendedName>
</protein>
<dbReference type="Proteomes" id="UP000000377">
    <property type="component" value="Chromosome"/>
</dbReference>
<dbReference type="EMBL" id="CP002047">
    <property type="protein sequence ID" value="ADI11983.1"/>
    <property type="molecule type" value="Genomic_DNA"/>
</dbReference>
<dbReference type="HOGENOM" id="CLU_131550_4_1_11"/>
<feature type="domain" description="DUF397" evidence="1">
    <location>
        <begin position="2"/>
        <end position="39"/>
    </location>
</feature>
<dbReference type="PATRIC" id="fig|749414.3.peg.9131"/>
<organism evidence="2 3">
    <name type="scientific">Streptomyces bingchenggensis (strain BCW-1)</name>
    <dbReference type="NCBI Taxonomy" id="749414"/>
    <lineage>
        <taxon>Bacteria</taxon>
        <taxon>Bacillati</taxon>
        <taxon>Actinomycetota</taxon>
        <taxon>Actinomycetes</taxon>
        <taxon>Kitasatosporales</taxon>
        <taxon>Streptomycetaceae</taxon>
        <taxon>Streptomyces</taxon>
    </lineage>
</organism>
<evidence type="ECO:0000259" key="1">
    <source>
        <dbReference type="Pfam" id="PF04149"/>
    </source>
</evidence>
<dbReference type="Pfam" id="PF04149">
    <property type="entry name" value="DUF397"/>
    <property type="match status" value="1"/>
</dbReference>
<evidence type="ECO:0000313" key="3">
    <source>
        <dbReference type="Proteomes" id="UP000000377"/>
    </source>
</evidence>
<gene>
    <name evidence="2" type="ordered locus">SBI_08865</name>
</gene>